<dbReference type="InterPro" id="IPR027417">
    <property type="entry name" value="P-loop_NTPase"/>
</dbReference>
<dbReference type="Proteomes" id="UP000077381">
    <property type="component" value="Unassembled WGS sequence"/>
</dbReference>
<keyword evidence="2" id="KW-0547">Nucleotide-binding</keyword>
<dbReference type="STRING" id="1716141.STSP_63730"/>
<dbReference type="InterPro" id="IPR017871">
    <property type="entry name" value="ABC_transporter-like_CS"/>
</dbReference>
<dbReference type="InterPro" id="IPR050093">
    <property type="entry name" value="ABC_SmlMolc_Importer"/>
</dbReference>
<sequence length="248" mass="26927">MTQPDPTAPPVVMNATWSSGDRASIHADFTAPSGTTVFFGPSGSGKSLTLALIAGLLRPQSGTIHLHDSPVADPANKIHVRTQDRHLGMVFQDAALLPHRTALGNLTLALRHVPHRERHDQATAWLERVGAAHLAEQKPRTLSGGERQRIALARALAGQPRLLLLDEPFSALDRPTRHQLRDLLATLTREERIPTLLVTHDPDDVTALADNVLLFAPGHTRHLISAAEFEPTQRPTPDVALSDGRCAQ</sequence>
<dbReference type="OrthoDB" id="9112331at2"/>
<keyword evidence="1" id="KW-0813">Transport</keyword>
<dbReference type="PANTHER" id="PTHR42781">
    <property type="entry name" value="SPERMIDINE/PUTRESCINE IMPORT ATP-BINDING PROTEIN POTA"/>
    <property type="match status" value="1"/>
</dbReference>
<dbReference type="RefSeq" id="WP_067284370.1">
    <property type="nucleotide sequence ID" value="NZ_LOHS01000154.1"/>
</dbReference>
<evidence type="ECO:0000313" key="6">
    <source>
        <dbReference type="Proteomes" id="UP000077381"/>
    </source>
</evidence>
<dbReference type="SMART" id="SM00382">
    <property type="entry name" value="AAA"/>
    <property type="match status" value="1"/>
</dbReference>
<evidence type="ECO:0000256" key="2">
    <source>
        <dbReference type="ARBA" id="ARBA00022741"/>
    </source>
</evidence>
<proteinExistence type="predicted"/>
<evidence type="ECO:0000313" key="5">
    <source>
        <dbReference type="EMBL" id="OAH10303.1"/>
    </source>
</evidence>
<organism evidence="5 6">
    <name type="scientific">Streptomyces jeddahensis</name>
    <dbReference type="NCBI Taxonomy" id="1716141"/>
    <lineage>
        <taxon>Bacteria</taxon>
        <taxon>Bacillati</taxon>
        <taxon>Actinomycetota</taxon>
        <taxon>Actinomycetes</taxon>
        <taxon>Kitasatosporales</taxon>
        <taxon>Streptomycetaceae</taxon>
        <taxon>Streptomyces</taxon>
    </lineage>
</organism>
<dbReference type="PROSITE" id="PS00211">
    <property type="entry name" value="ABC_TRANSPORTER_1"/>
    <property type="match status" value="1"/>
</dbReference>
<comment type="caution">
    <text evidence="5">The sequence shown here is derived from an EMBL/GenBank/DDBJ whole genome shotgun (WGS) entry which is preliminary data.</text>
</comment>
<dbReference type="PANTHER" id="PTHR42781:SF4">
    <property type="entry name" value="SPERMIDINE_PUTRESCINE IMPORT ATP-BINDING PROTEIN POTA"/>
    <property type="match status" value="1"/>
</dbReference>
<dbReference type="InterPro" id="IPR003439">
    <property type="entry name" value="ABC_transporter-like_ATP-bd"/>
</dbReference>
<dbReference type="AlphaFoldDB" id="A0A177HH11"/>
<evidence type="ECO:0000259" key="4">
    <source>
        <dbReference type="PROSITE" id="PS50893"/>
    </source>
</evidence>
<name>A0A177HH11_9ACTN</name>
<protein>
    <submittedName>
        <fullName evidence="5">Sulfate/thiosulfate import ATP-binding protein CysA</fullName>
        <ecNumber evidence="5">3.6.3.25</ecNumber>
    </submittedName>
</protein>
<dbReference type="InterPro" id="IPR003593">
    <property type="entry name" value="AAA+_ATPase"/>
</dbReference>
<dbReference type="GO" id="GO:0005524">
    <property type="term" value="F:ATP binding"/>
    <property type="evidence" value="ECO:0007669"/>
    <property type="project" value="UniProtKB-KW"/>
</dbReference>
<dbReference type="SUPFAM" id="SSF52540">
    <property type="entry name" value="P-loop containing nucleoside triphosphate hydrolases"/>
    <property type="match status" value="1"/>
</dbReference>
<dbReference type="EC" id="3.6.3.25" evidence="5"/>
<keyword evidence="3 5" id="KW-0067">ATP-binding</keyword>
<dbReference type="PATRIC" id="fig|1716141.3.peg.6709"/>
<evidence type="ECO:0000256" key="1">
    <source>
        <dbReference type="ARBA" id="ARBA00022448"/>
    </source>
</evidence>
<dbReference type="GO" id="GO:0016887">
    <property type="term" value="F:ATP hydrolysis activity"/>
    <property type="evidence" value="ECO:0007669"/>
    <property type="project" value="InterPro"/>
</dbReference>
<dbReference type="Gene3D" id="3.40.50.300">
    <property type="entry name" value="P-loop containing nucleotide triphosphate hydrolases"/>
    <property type="match status" value="1"/>
</dbReference>
<keyword evidence="6" id="KW-1185">Reference proteome</keyword>
<accession>A0A177HH11</accession>
<dbReference type="PROSITE" id="PS50893">
    <property type="entry name" value="ABC_TRANSPORTER_2"/>
    <property type="match status" value="1"/>
</dbReference>
<dbReference type="EMBL" id="LOHS01000154">
    <property type="protein sequence ID" value="OAH10303.1"/>
    <property type="molecule type" value="Genomic_DNA"/>
</dbReference>
<dbReference type="Pfam" id="PF00005">
    <property type="entry name" value="ABC_tran"/>
    <property type="match status" value="1"/>
</dbReference>
<feature type="domain" description="ABC transporter" evidence="4">
    <location>
        <begin position="7"/>
        <end position="242"/>
    </location>
</feature>
<gene>
    <name evidence="5" type="primary">cysA_2</name>
    <name evidence="5" type="ORF">STSP_63730</name>
</gene>
<keyword evidence="5" id="KW-0378">Hydrolase</keyword>
<evidence type="ECO:0000256" key="3">
    <source>
        <dbReference type="ARBA" id="ARBA00022840"/>
    </source>
</evidence>
<reference evidence="5 6" key="1">
    <citation type="submission" date="2015-12" db="EMBL/GenBank/DDBJ databases">
        <title>Genome sequence of Streptomyces sp. G25.</title>
        <authorList>
            <person name="Poehlein A."/>
            <person name="Roettig A."/>
            <person name="Hiessl S."/>
            <person name="Hauschild P."/>
            <person name="Schauer J."/>
            <person name="Madkour M.H."/>
            <person name="Al-Ansari A.M."/>
            <person name="Almakishah N.H."/>
            <person name="Steinbuechel A."/>
            <person name="Daniel R."/>
        </authorList>
    </citation>
    <scope>NUCLEOTIDE SEQUENCE [LARGE SCALE GENOMIC DNA]</scope>
    <source>
        <strain evidence="6">G25(2015)</strain>
    </source>
</reference>